<keyword evidence="6" id="KW-1185">Reference proteome</keyword>
<dbReference type="SUPFAM" id="SSF49899">
    <property type="entry name" value="Concanavalin A-like lectins/glucanases"/>
    <property type="match status" value="1"/>
</dbReference>
<dbReference type="PANTHER" id="PTHR10963:SF55">
    <property type="entry name" value="GLYCOSIDE HYDROLASE FAMILY 16 PROTEIN"/>
    <property type="match status" value="1"/>
</dbReference>
<dbReference type="InterPro" id="IPR000757">
    <property type="entry name" value="Beta-glucanase-like"/>
</dbReference>
<dbReference type="Pfam" id="PF00722">
    <property type="entry name" value="Glyco_hydro_16"/>
    <property type="match status" value="1"/>
</dbReference>
<name>A0AAD5S2U5_9FUNG</name>
<evidence type="ECO:0000313" key="5">
    <source>
        <dbReference type="EMBL" id="KAJ3038277.1"/>
    </source>
</evidence>
<accession>A0AAD5S2U5</accession>
<feature type="transmembrane region" description="Helical" evidence="3">
    <location>
        <begin position="114"/>
        <end position="136"/>
    </location>
</feature>
<reference evidence="5" key="1">
    <citation type="submission" date="2020-05" db="EMBL/GenBank/DDBJ databases">
        <title>Phylogenomic resolution of chytrid fungi.</title>
        <authorList>
            <person name="Stajich J.E."/>
            <person name="Amses K."/>
            <person name="Simmons R."/>
            <person name="Seto K."/>
            <person name="Myers J."/>
            <person name="Bonds A."/>
            <person name="Quandt C.A."/>
            <person name="Barry K."/>
            <person name="Liu P."/>
            <person name="Grigoriev I."/>
            <person name="Longcore J.E."/>
            <person name="James T.Y."/>
        </authorList>
    </citation>
    <scope>NUCLEOTIDE SEQUENCE</scope>
    <source>
        <strain evidence="5">JEL0318</strain>
    </source>
</reference>
<dbReference type="Gene3D" id="2.60.120.200">
    <property type="match status" value="1"/>
</dbReference>
<evidence type="ECO:0000256" key="1">
    <source>
        <dbReference type="ARBA" id="ARBA00006865"/>
    </source>
</evidence>
<gene>
    <name evidence="5" type="ORF">HK097_003219</name>
</gene>
<feature type="region of interest" description="Disordered" evidence="2">
    <location>
        <begin position="1"/>
        <end position="22"/>
    </location>
</feature>
<protein>
    <recommendedName>
        <fullName evidence="4">GH16 domain-containing protein</fullName>
    </recommendedName>
</protein>
<proteinExistence type="inferred from homology"/>
<dbReference type="GO" id="GO:0004553">
    <property type="term" value="F:hydrolase activity, hydrolyzing O-glycosyl compounds"/>
    <property type="evidence" value="ECO:0007669"/>
    <property type="project" value="InterPro"/>
</dbReference>
<organism evidence="5 6">
    <name type="scientific">Rhizophlyctis rosea</name>
    <dbReference type="NCBI Taxonomy" id="64517"/>
    <lineage>
        <taxon>Eukaryota</taxon>
        <taxon>Fungi</taxon>
        <taxon>Fungi incertae sedis</taxon>
        <taxon>Chytridiomycota</taxon>
        <taxon>Chytridiomycota incertae sedis</taxon>
        <taxon>Chytridiomycetes</taxon>
        <taxon>Rhizophlyctidales</taxon>
        <taxon>Rhizophlyctidaceae</taxon>
        <taxon>Rhizophlyctis</taxon>
    </lineage>
</organism>
<evidence type="ECO:0000256" key="3">
    <source>
        <dbReference type="SAM" id="Phobius"/>
    </source>
</evidence>
<keyword evidence="3" id="KW-0812">Transmembrane</keyword>
<evidence type="ECO:0000313" key="6">
    <source>
        <dbReference type="Proteomes" id="UP001212841"/>
    </source>
</evidence>
<dbReference type="InterPro" id="IPR013320">
    <property type="entry name" value="ConA-like_dom_sf"/>
</dbReference>
<comment type="caution">
    <text evidence="5">The sequence shown here is derived from an EMBL/GenBank/DDBJ whole genome shotgun (WGS) entry which is preliminary data.</text>
</comment>
<dbReference type="AlphaFoldDB" id="A0AAD5S2U5"/>
<sequence>MPRFTAEVLPPTPTTPQSAMPIPITHSTSIELHDRVPPPADLNLPPTTTHLSKRRTIIPRSNENLHPDDTYDATLNRAASLGRSVRSGKNVEGGEWDREKRRAEHFRTIGKLNWIVRAVIFFALAILAVYVWYFGWEKEAVKYKFCQVLNEDFNGGDIDRNTWFFERQVGGFGTGEFDWTTDDSQNAFIRNGKLHIVPTFTSDTFGEDAVMGGATLNLTTDGVCTGTKESDCSISSNSTNGTMGILPPIQSARLTTKNSVSIRYGKVEVRAKMPKGDWLWPAIWLMPKDSVYGEWPASGEIDIAESRGNDRTYSYGGRDKIGATLHWGPLEGDPPLNQFWRTTNEYQLRRGTYDEGFHTFGMVWTPERIFMYVDTPLRQSLSIPLGDFWTWGNFPETYWNGTEVKNPWYISEGPAPFDQEFYLILNVAVGGTNQYFPDGIGGKPWTNKGSRGQAMKDFWEQRTRWLKTWPKEPENRGMVVESVKMWRICGM</sequence>
<dbReference type="InterPro" id="IPR050546">
    <property type="entry name" value="Glycosyl_Hydrlase_16"/>
</dbReference>
<dbReference type="GO" id="GO:0005975">
    <property type="term" value="P:carbohydrate metabolic process"/>
    <property type="evidence" value="ECO:0007669"/>
    <property type="project" value="InterPro"/>
</dbReference>
<feature type="domain" description="GH16" evidence="4">
    <location>
        <begin position="182"/>
        <end position="491"/>
    </location>
</feature>
<dbReference type="EMBL" id="JADGJD010001747">
    <property type="protein sequence ID" value="KAJ3038277.1"/>
    <property type="molecule type" value="Genomic_DNA"/>
</dbReference>
<comment type="similarity">
    <text evidence="1">Belongs to the glycosyl hydrolase 16 family.</text>
</comment>
<evidence type="ECO:0000256" key="2">
    <source>
        <dbReference type="SAM" id="MobiDB-lite"/>
    </source>
</evidence>
<keyword evidence="3" id="KW-1133">Transmembrane helix</keyword>
<evidence type="ECO:0000259" key="4">
    <source>
        <dbReference type="PROSITE" id="PS51762"/>
    </source>
</evidence>
<dbReference type="PROSITE" id="PS51762">
    <property type="entry name" value="GH16_2"/>
    <property type="match status" value="1"/>
</dbReference>
<dbReference type="PANTHER" id="PTHR10963">
    <property type="entry name" value="GLYCOSYL HYDROLASE-RELATED"/>
    <property type="match status" value="1"/>
</dbReference>
<dbReference type="Proteomes" id="UP001212841">
    <property type="component" value="Unassembled WGS sequence"/>
</dbReference>
<keyword evidence="3" id="KW-0472">Membrane</keyword>